<reference evidence="5 6" key="1">
    <citation type="submission" date="2016-05" db="EMBL/GenBank/DDBJ databases">
        <title>Genomic and physiological characterization of Planctopirus sp. isolated from fresh water lake.</title>
        <authorList>
            <person name="Subhash Y."/>
            <person name="Ramana C."/>
        </authorList>
    </citation>
    <scope>NUCLEOTIDE SEQUENCE [LARGE SCALE GENOMIC DNA]</scope>
    <source>
        <strain evidence="5 6">JC280</strain>
    </source>
</reference>
<dbReference type="SMART" id="SM00418">
    <property type="entry name" value="HTH_ARSR"/>
    <property type="match status" value="1"/>
</dbReference>
<dbReference type="InterPro" id="IPR001845">
    <property type="entry name" value="HTH_ArsR_DNA-bd_dom"/>
</dbReference>
<dbReference type="Proteomes" id="UP000094828">
    <property type="component" value="Unassembled WGS sequence"/>
</dbReference>
<evidence type="ECO:0000256" key="1">
    <source>
        <dbReference type="ARBA" id="ARBA00023015"/>
    </source>
</evidence>
<comment type="caution">
    <text evidence="5">The sequence shown here is derived from an EMBL/GenBank/DDBJ whole genome shotgun (WGS) entry which is preliminary data.</text>
</comment>
<dbReference type="EMBL" id="LYDR01000039">
    <property type="protein sequence ID" value="ODA34646.1"/>
    <property type="molecule type" value="Genomic_DNA"/>
</dbReference>
<protein>
    <submittedName>
        <fullName evidence="5">Transcriptional regulator</fullName>
    </submittedName>
</protein>
<dbReference type="PROSITE" id="PS50987">
    <property type="entry name" value="HTH_ARSR_2"/>
    <property type="match status" value="1"/>
</dbReference>
<evidence type="ECO:0000313" key="5">
    <source>
        <dbReference type="EMBL" id="ODA34646.1"/>
    </source>
</evidence>
<keyword evidence="1" id="KW-0805">Transcription regulation</keyword>
<dbReference type="Gene3D" id="1.10.10.10">
    <property type="entry name" value="Winged helix-like DNA-binding domain superfamily/Winged helix DNA-binding domain"/>
    <property type="match status" value="1"/>
</dbReference>
<dbReference type="InterPro" id="IPR036388">
    <property type="entry name" value="WH-like_DNA-bd_sf"/>
</dbReference>
<feature type="domain" description="HTH arsR-type" evidence="4">
    <location>
        <begin position="10"/>
        <end position="104"/>
    </location>
</feature>
<proteinExistence type="predicted"/>
<keyword evidence="3" id="KW-0804">Transcription</keyword>
<dbReference type="OrthoDB" id="9802016at2"/>
<dbReference type="InterPro" id="IPR011991">
    <property type="entry name" value="ArsR-like_HTH"/>
</dbReference>
<dbReference type="GO" id="GO:0003700">
    <property type="term" value="F:DNA-binding transcription factor activity"/>
    <property type="evidence" value="ECO:0007669"/>
    <property type="project" value="InterPro"/>
</dbReference>
<keyword evidence="2" id="KW-0238">DNA-binding</keyword>
<dbReference type="PRINTS" id="PR00778">
    <property type="entry name" value="HTHARSR"/>
</dbReference>
<keyword evidence="6" id="KW-1185">Reference proteome</keyword>
<evidence type="ECO:0000259" key="4">
    <source>
        <dbReference type="PROSITE" id="PS50987"/>
    </source>
</evidence>
<evidence type="ECO:0000256" key="3">
    <source>
        <dbReference type="ARBA" id="ARBA00023163"/>
    </source>
</evidence>
<name>A0A1C3EN28_9PLAN</name>
<organism evidence="5 6">
    <name type="scientific">Planctopirus hydrillae</name>
    <dbReference type="NCBI Taxonomy" id="1841610"/>
    <lineage>
        <taxon>Bacteria</taxon>
        <taxon>Pseudomonadati</taxon>
        <taxon>Planctomycetota</taxon>
        <taxon>Planctomycetia</taxon>
        <taxon>Planctomycetales</taxon>
        <taxon>Planctomycetaceae</taxon>
        <taxon>Planctopirus</taxon>
    </lineage>
</organism>
<dbReference type="AlphaFoldDB" id="A0A1C3EN28"/>
<dbReference type="GO" id="GO:0003677">
    <property type="term" value="F:DNA binding"/>
    <property type="evidence" value="ECO:0007669"/>
    <property type="project" value="UniProtKB-KW"/>
</dbReference>
<dbReference type="PANTHER" id="PTHR43132:SF2">
    <property type="entry name" value="ARSENICAL RESISTANCE OPERON REPRESSOR ARSR-RELATED"/>
    <property type="match status" value="1"/>
</dbReference>
<dbReference type="PANTHER" id="PTHR43132">
    <property type="entry name" value="ARSENICAL RESISTANCE OPERON REPRESSOR ARSR-RELATED"/>
    <property type="match status" value="1"/>
</dbReference>
<dbReference type="STRING" id="1841610.A6X21_02905"/>
<gene>
    <name evidence="5" type="ORF">A6X21_02905</name>
</gene>
<dbReference type="InterPro" id="IPR036390">
    <property type="entry name" value="WH_DNA-bd_sf"/>
</dbReference>
<evidence type="ECO:0000313" key="6">
    <source>
        <dbReference type="Proteomes" id="UP000094828"/>
    </source>
</evidence>
<sequence>MATEAPLQLTPLDALSEAAECLKIVAHPHRLRILQMLLQKDFTVSELAQACDLPSAMASEHLRLMQRCGFLTSEKSGRKVFYRVIEPHLKDLLKCVEGRFGVSETILSSE</sequence>
<dbReference type="Pfam" id="PF12840">
    <property type="entry name" value="HTH_20"/>
    <property type="match status" value="1"/>
</dbReference>
<dbReference type="CDD" id="cd00090">
    <property type="entry name" value="HTH_ARSR"/>
    <property type="match status" value="1"/>
</dbReference>
<dbReference type="InterPro" id="IPR051011">
    <property type="entry name" value="Metal_resp_trans_reg"/>
</dbReference>
<dbReference type="RefSeq" id="WP_068846118.1">
    <property type="nucleotide sequence ID" value="NZ_LYDR01000039.1"/>
</dbReference>
<evidence type="ECO:0000256" key="2">
    <source>
        <dbReference type="ARBA" id="ARBA00023125"/>
    </source>
</evidence>
<accession>A0A1C3EN28</accession>
<dbReference type="NCBIfam" id="NF033788">
    <property type="entry name" value="HTH_metalloreg"/>
    <property type="match status" value="1"/>
</dbReference>
<dbReference type="SUPFAM" id="SSF46785">
    <property type="entry name" value="Winged helix' DNA-binding domain"/>
    <property type="match status" value="1"/>
</dbReference>